<proteinExistence type="predicted"/>
<keyword evidence="4" id="KW-1185">Reference proteome</keyword>
<comment type="caution">
    <text evidence="3">The sequence shown here is derived from an EMBL/GenBank/DDBJ whole genome shotgun (WGS) entry which is preliminary data.</text>
</comment>
<accession>A0A8J8NUF2</accession>
<organism evidence="3 4">
    <name type="scientific">Halteria grandinella</name>
    <dbReference type="NCBI Taxonomy" id="5974"/>
    <lineage>
        <taxon>Eukaryota</taxon>
        <taxon>Sar</taxon>
        <taxon>Alveolata</taxon>
        <taxon>Ciliophora</taxon>
        <taxon>Intramacronucleata</taxon>
        <taxon>Spirotrichea</taxon>
        <taxon>Stichotrichia</taxon>
        <taxon>Sporadotrichida</taxon>
        <taxon>Halteriidae</taxon>
        <taxon>Halteria</taxon>
    </lineage>
</organism>
<reference evidence="3" key="1">
    <citation type="submission" date="2019-06" db="EMBL/GenBank/DDBJ databases">
        <authorList>
            <person name="Zheng W."/>
        </authorList>
    </citation>
    <scope>NUCLEOTIDE SEQUENCE</scope>
    <source>
        <strain evidence="3">QDHG01</strain>
    </source>
</reference>
<evidence type="ECO:0000313" key="4">
    <source>
        <dbReference type="Proteomes" id="UP000785679"/>
    </source>
</evidence>
<dbReference type="AlphaFoldDB" id="A0A8J8NUF2"/>
<feature type="compositionally biased region" description="Polar residues" evidence="2">
    <location>
        <begin position="551"/>
        <end position="570"/>
    </location>
</feature>
<feature type="region of interest" description="Disordered" evidence="2">
    <location>
        <begin position="543"/>
        <end position="576"/>
    </location>
</feature>
<name>A0A8J8NUF2_HALGN</name>
<evidence type="ECO:0000313" key="3">
    <source>
        <dbReference type="EMBL" id="TNV82192.1"/>
    </source>
</evidence>
<sequence length="630" mass="71678">MTPCFQKHRQHLFHQDSGTGVDQLYVSIELPPSTAQQKNYFSREPCNLTLDQSTSQASHNVANTNHCTGASSARQTPHIMLGNMKVLKSPRLPPPTVTVQPNPRLPYEIPKVNRLQEYKLIQKQRPIPSDKDAFLTVSCYSSIKEELQSRGGVDFLGTEGDQSLMLIATGGVTESQARIAIEDLGYNQSKNQKVVYESVLSPTVNPMNPGHGVSQSADLNQYGNQSISIDNQKADEQEIDAQFSQLLGVQQRPFSRTHQELGQNFTKALKSFIRKELQRIILMRSANGMRHEEHKKHVLTFDTLQGAIRVEGQRSYSKSQEQSAYIENQQIENSIEEEIIHEIQQSLGAKIDGLKALFIEMGQKVQQIKEQEGLLESGSPSRVEEEPSLVDSLNRSSNRHGLPIDPNKHIYHSEDNSIQQLVNASDLDRWVRQAEDYRELYEKAELELQEQAERYENIIADIKESYSCSCSSLIPIMTDCIDRRDIINLEQIREGFNVPQTIETLIDKLNKLIQLQRPQSSSHQKQYLTAQTQLHTHIRRPHDQLPRQEDSSFNSSNRSHQISGQQSCHSVTEKQSYESKIRHLEGEMRLLKEERETQDLEIRHLKLMNNSALGSQNMGSMGQAATKFYS</sequence>
<evidence type="ECO:0000256" key="2">
    <source>
        <dbReference type="SAM" id="MobiDB-lite"/>
    </source>
</evidence>
<dbReference type="Proteomes" id="UP000785679">
    <property type="component" value="Unassembled WGS sequence"/>
</dbReference>
<dbReference type="EMBL" id="RRYP01005260">
    <property type="protein sequence ID" value="TNV82192.1"/>
    <property type="molecule type" value="Genomic_DNA"/>
</dbReference>
<feature type="region of interest" description="Disordered" evidence="2">
    <location>
        <begin position="371"/>
        <end position="404"/>
    </location>
</feature>
<gene>
    <name evidence="3" type="ORF">FGO68_gene9048</name>
</gene>
<protein>
    <submittedName>
        <fullName evidence="3">Uncharacterized protein</fullName>
    </submittedName>
</protein>
<evidence type="ECO:0000256" key="1">
    <source>
        <dbReference type="SAM" id="Coils"/>
    </source>
</evidence>
<keyword evidence="1" id="KW-0175">Coiled coil</keyword>
<feature type="coiled-coil region" evidence="1">
    <location>
        <begin position="427"/>
        <end position="465"/>
    </location>
</feature>